<name>F5Z890_ALTNA</name>
<dbReference type="AlphaFoldDB" id="F5Z890"/>
<dbReference type="KEGG" id="alt:ambt_08785"/>
<dbReference type="EMBL" id="CP002339">
    <property type="protein sequence ID" value="AEF03283.1"/>
    <property type="molecule type" value="Genomic_DNA"/>
</dbReference>
<keyword evidence="1" id="KW-0472">Membrane</keyword>
<evidence type="ECO:0000313" key="2">
    <source>
        <dbReference type="EMBL" id="AEF03283.1"/>
    </source>
</evidence>
<dbReference type="Proteomes" id="UP000000683">
    <property type="component" value="Chromosome"/>
</dbReference>
<dbReference type="RefSeq" id="WP_013784220.1">
    <property type="nucleotide sequence ID" value="NC_015554.1"/>
</dbReference>
<organism evidence="2 3">
    <name type="scientific">Alteromonas naphthalenivorans</name>
    <dbReference type="NCBI Taxonomy" id="715451"/>
    <lineage>
        <taxon>Bacteria</taxon>
        <taxon>Pseudomonadati</taxon>
        <taxon>Pseudomonadota</taxon>
        <taxon>Gammaproteobacteria</taxon>
        <taxon>Alteromonadales</taxon>
        <taxon>Alteromonadaceae</taxon>
        <taxon>Alteromonas/Salinimonas group</taxon>
        <taxon>Alteromonas</taxon>
    </lineage>
</organism>
<accession>F5Z890</accession>
<gene>
    <name evidence="2" type="ordered locus">ambt_08785</name>
</gene>
<keyword evidence="1" id="KW-1133">Transmembrane helix</keyword>
<proteinExistence type="predicted"/>
<keyword evidence="3" id="KW-1185">Reference proteome</keyword>
<keyword evidence="1" id="KW-0812">Transmembrane</keyword>
<sequence>MDITITVISSLLSGIIGVGISTWYYRRYESRKQKIELLRKIVGFRFALTEKTSPEAKAQFFSALSEIVILFHDCPAIIQALNNMHRELAVPNRMHDNLVSLFKAICKEMGISHAGLNDDFFLRPFTPIQ</sequence>
<dbReference type="HOGENOM" id="CLU_1944184_0_0_6"/>
<evidence type="ECO:0000313" key="3">
    <source>
        <dbReference type="Proteomes" id="UP000000683"/>
    </source>
</evidence>
<reference evidence="2 3" key="1">
    <citation type="journal article" date="2011" name="J. Bacteriol.">
        <title>Complete genome sequence of the polycyclic aromatic hydrocarbon-degrading bacterium Alteromonas sp. strain SN2.</title>
        <authorList>
            <person name="Jin H.M."/>
            <person name="Jeong H."/>
            <person name="Moon E.J."/>
            <person name="Math R.K."/>
            <person name="Lee K."/>
            <person name="Kim H.J."/>
            <person name="Jeon C.O."/>
            <person name="Oh T.K."/>
            <person name="Kim J.F."/>
        </authorList>
    </citation>
    <scope>NUCLEOTIDE SEQUENCE [LARGE SCALE GENOMIC DNA]</scope>
    <source>
        <strain evidence="3">JCM 17741 / KACC 18427 / KCTC 11700BP / SN2</strain>
    </source>
</reference>
<dbReference type="OrthoDB" id="7107870at2"/>
<evidence type="ECO:0000256" key="1">
    <source>
        <dbReference type="SAM" id="Phobius"/>
    </source>
</evidence>
<protein>
    <submittedName>
        <fullName evidence="2">Uncharacterized protein</fullName>
    </submittedName>
</protein>
<feature type="transmembrane region" description="Helical" evidence="1">
    <location>
        <begin position="6"/>
        <end position="25"/>
    </location>
</feature>